<proteinExistence type="predicted"/>
<sequence length="41" mass="4589">MNNGHDNFFAMLIGAKANDWNGNQKTSLTDHLYKKGVPLKV</sequence>
<evidence type="ECO:0000313" key="2">
    <source>
        <dbReference type="Proteomes" id="UP000199087"/>
    </source>
</evidence>
<keyword evidence="2" id="KW-1185">Reference proteome</keyword>
<dbReference type="AlphaFoldDB" id="A0A0U1P5L6"/>
<reference evidence="2" key="1">
    <citation type="submission" date="2015-05" db="EMBL/GenBank/DDBJ databases">
        <authorList>
            <person name="Urmite Genomes"/>
        </authorList>
    </citation>
    <scope>NUCLEOTIDE SEQUENCE [LARGE SCALE GENOMIC DNA]</scope>
    <source>
        <strain evidence="2">LF1</strain>
    </source>
</reference>
<organism evidence="1 2">
    <name type="scientific">Neobacillus massiliamazoniensis</name>
    <dbReference type="NCBI Taxonomy" id="1499688"/>
    <lineage>
        <taxon>Bacteria</taxon>
        <taxon>Bacillati</taxon>
        <taxon>Bacillota</taxon>
        <taxon>Bacilli</taxon>
        <taxon>Bacillales</taxon>
        <taxon>Bacillaceae</taxon>
        <taxon>Neobacillus</taxon>
    </lineage>
</organism>
<name>A0A0U1P5L6_9BACI</name>
<gene>
    <name evidence="1" type="ORF">BN000_05500</name>
</gene>
<dbReference type="STRING" id="1499688.BN000_05500"/>
<accession>A0A0U1P5L6</accession>
<evidence type="ECO:0000313" key="1">
    <source>
        <dbReference type="EMBL" id="CRK85403.1"/>
    </source>
</evidence>
<dbReference type="Proteomes" id="UP000199087">
    <property type="component" value="Unassembled WGS sequence"/>
</dbReference>
<dbReference type="EMBL" id="CVRB01000010">
    <property type="protein sequence ID" value="CRK85403.1"/>
    <property type="molecule type" value="Genomic_DNA"/>
</dbReference>
<protein>
    <submittedName>
        <fullName evidence="1">Uncharacterized protein</fullName>
    </submittedName>
</protein>